<evidence type="ECO:0000259" key="1">
    <source>
        <dbReference type="Pfam" id="PF07561"/>
    </source>
</evidence>
<dbReference type="Pfam" id="PF07561">
    <property type="entry name" value="DUF1540"/>
    <property type="match status" value="2"/>
</dbReference>
<sequence length="93" mass="9274">MSTLPIISSCTTTSCSFNDSGCTAGAITVGGTNGTASCGTFIALDARGGLTDANGRVGACQRLECTHNTDLMCTAEAISIGGDTATCEHYSNA</sequence>
<dbReference type="Proteomes" id="UP000242637">
    <property type="component" value="Chromosome 1"/>
</dbReference>
<feature type="domain" description="DUF1540" evidence="1">
    <location>
        <begin position="10"/>
        <end position="41"/>
    </location>
</feature>
<dbReference type="KEGG" id="dco:SAMEA4475696_0565"/>
<dbReference type="RefSeq" id="WP_028327510.1">
    <property type="nucleotide sequence ID" value="NZ_JAAFNI010000001.1"/>
</dbReference>
<protein>
    <submittedName>
        <fullName evidence="2">Domain of Uncharacterized Function (DUF1540)</fullName>
    </submittedName>
</protein>
<evidence type="ECO:0000313" key="3">
    <source>
        <dbReference type="Proteomes" id="UP000242637"/>
    </source>
</evidence>
<accession>A0A239V9W9</accession>
<dbReference type="InterPro" id="IPR011437">
    <property type="entry name" value="DUF1540"/>
</dbReference>
<evidence type="ECO:0000313" key="2">
    <source>
        <dbReference type="EMBL" id="SNV18892.1"/>
    </source>
</evidence>
<feature type="domain" description="DUF1540" evidence="1">
    <location>
        <begin position="60"/>
        <end position="86"/>
    </location>
</feature>
<organism evidence="2 3">
    <name type="scientific">Dermatophilus congolensis</name>
    <dbReference type="NCBI Taxonomy" id="1863"/>
    <lineage>
        <taxon>Bacteria</taxon>
        <taxon>Bacillati</taxon>
        <taxon>Actinomycetota</taxon>
        <taxon>Actinomycetes</taxon>
        <taxon>Micrococcales</taxon>
        <taxon>Dermatophilaceae</taxon>
        <taxon>Dermatophilus</taxon>
    </lineage>
</organism>
<dbReference type="GeneID" id="63458841"/>
<reference evidence="2 3" key="1">
    <citation type="submission" date="2017-06" db="EMBL/GenBank/DDBJ databases">
        <authorList>
            <consortium name="Pathogen Informatics"/>
        </authorList>
    </citation>
    <scope>NUCLEOTIDE SEQUENCE [LARGE SCALE GENOMIC DNA]</scope>
    <source>
        <strain evidence="2 3">NCTC13039</strain>
    </source>
</reference>
<dbReference type="STRING" id="1121387.GCA_000429885_01664"/>
<gene>
    <name evidence="2" type="ORF">SAMEA4475696_00565</name>
</gene>
<dbReference type="AlphaFoldDB" id="A0A239V9W9"/>
<dbReference type="EMBL" id="LT906453">
    <property type="protein sequence ID" value="SNV18892.1"/>
    <property type="molecule type" value="Genomic_DNA"/>
</dbReference>
<keyword evidence="3" id="KW-1185">Reference proteome</keyword>
<proteinExistence type="predicted"/>
<dbReference type="OrthoDB" id="3213529at2"/>
<name>A0A239V9W9_9MICO</name>